<keyword evidence="3" id="KW-1185">Reference proteome</keyword>
<dbReference type="RefSeq" id="WP_260574397.1">
    <property type="nucleotide sequence ID" value="NZ_CP104205.1"/>
</dbReference>
<gene>
    <name evidence="2" type="ORF">NYZ99_05765</name>
</gene>
<evidence type="ECO:0000313" key="2">
    <source>
        <dbReference type="EMBL" id="UWX55891.1"/>
    </source>
</evidence>
<dbReference type="Proteomes" id="UP001059209">
    <property type="component" value="Chromosome"/>
</dbReference>
<accession>A0ABY5YDE0</accession>
<feature type="transmembrane region" description="Helical" evidence="1">
    <location>
        <begin position="42"/>
        <end position="62"/>
    </location>
</feature>
<feature type="transmembrane region" description="Helical" evidence="1">
    <location>
        <begin position="107"/>
        <end position="125"/>
    </location>
</feature>
<feature type="transmembrane region" description="Helical" evidence="1">
    <location>
        <begin position="145"/>
        <end position="165"/>
    </location>
</feature>
<evidence type="ECO:0000313" key="3">
    <source>
        <dbReference type="Proteomes" id="UP001059209"/>
    </source>
</evidence>
<dbReference type="EMBL" id="CP104205">
    <property type="protein sequence ID" value="UWX55891.1"/>
    <property type="molecule type" value="Genomic_DNA"/>
</dbReference>
<feature type="transmembrane region" description="Helical" evidence="1">
    <location>
        <begin position="74"/>
        <end position="95"/>
    </location>
</feature>
<keyword evidence="1" id="KW-1133">Transmembrane helix</keyword>
<keyword evidence="1" id="KW-0472">Membrane</keyword>
<evidence type="ECO:0000256" key="1">
    <source>
        <dbReference type="SAM" id="Phobius"/>
    </source>
</evidence>
<name>A0ABY5YDE0_9FLAO</name>
<sequence length="291" mass="32902">MEHLTSTFIESTHSLPESTSIYSNFKLRLKNLFSIIRSESPILYWVTMIISLLGLVCILGILSDERTLMGVSVWLKPLKFSVSISIYLITVGYLITKYPYSRKKKAIINHITAWTLLLEFLVIFFQGSGGVQSHYNIATPLDGILFMFMGIFVGINVLTMVLFVVDTLRLKLKVAKSVQWAIFLGWLIVLFGSWVGGQMISQLSHSVAVPDGQEGLPLVNWSVNGGDLRVAHFFALHSIQIIPLFAMWVTKKWKHSQRKQLLIVTLFAFVFAMMIGYVFYQAKQGIPFIAS</sequence>
<protein>
    <submittedName>
        <fullName evidence="2">Uncharacterized protein</fullName>
    </submittedName>
</protein>
<reference evidence="2" key="1">
    <citation type="submission" date="2022-09" db="EMBL/GenBank/DDBJ databases">
        <title>Maribacter litopenaei sp. nov., isolated from the intestinal tract of the Pacific White Shrimp, Litopenaeus vannamei.</title>
        <authorList>
            <person name="Kim S.Y."/>
            <person name="Hwang C.Y."/>
        </authorList>
    </citation>
    <scope>NUCLEOTIDE SEQUENCE</scope>
    <source>
        <strain evidence="2">HL-LV01</strain>
    </source>
</reference>
<organism evidence="2 3">
    <name type="scientific">Maribacter litopenaei</name>
    <dbReference type="NCBI Taxonomy" id="2976127"/>
    <lineage>
        <taxon>Bacteria</taxon>
        <taxon>Pseudomonadati</taxon>
        <taxon>Bacteroidota</taxon>
        <taxon>Flavobacteriia</taxon>
        <taxon>Flavobacteriales</taxon>
        <taxon>Flavobacteriaceae</taxon>
        <taxon>Maribacter</taxon>
    </lineage>
</organism>
<keyword evidence="1" id="KW-0812">Transmembrane</keyword>
<feature type="transmembrane region" description="Helical" evidence="1">
    <location>
        <begin position="230"/>
        <end position="249"/>
    </location>
</feature>
<feature type="transmembrane region" description="Helical" evidence="1">
    <location>
        <begin position="261"/>
        <end position="280"/>
    </location>
</feature>
<proteinExistence type="predicted"/>
<feature type="transmembrane region" description="Helical" evidence="1">
    <location>
        <begin position="177"/>
        <end position="196"/>
    </location>
</feature>